<dbReference type="Proteomes" id="UP000256708">
    <property type="component" value="Unassembled WGS sequence"/>
</dbReference>
<dbReference type="AlphaFoldDB" id="A0A3D8LCS5"/>
<keyword evidence="2" id="KW-1185">Reference proteome</keyword>
<dbReference type="OrthoDB" id="894075at2"/>
<reference evidence="2" key="1">
    <citation type="submission" date="2018-08" db="EMBL/GenBank/DDBJ databases">
        <authorList>
            <person name="Liu Z.-W."/>
            <person name="Du Z.-J."/>
        </authorList>
    </citation>
    <scope>NUCLEOTIDE SEQUENCE [LARGE SCALE GENOMIC DNA]</scope>
    <source>
        <strain evidence="2">H4X</strain>
    </source>
</reference>
<gene>
    <name evidence="1" type="ORF">DXT99_11320</name>
</gene>
<evidence type="ECO:0000313" key="2">
    <source>
        <dbReference type="Proteomes" id="UP000256708"/>
    </source>
</evidence>
<sequence>MKRYKVLQVSSAEAFETSLNELAHAGWKLITANMAPLPDAADDDFAYFALLENVPIETELQQLMEENSDELNALDALDSQNSPDSVDLSPSDN</sequence>
<dbReference type="EMBL" id="QRGR01000010">
    <property type="protein sequence ID" value="RDV15241.1"/>
    <property type="molecule type" value="Genomic_DNA"/>
</dbReference>
<proteinExistence type="predicted"/>
<comment type="caution">
    <text evidence="1">The sequence shown here is derived from an EMBL/GenBank/DDBJ whole genome shotgun (WGS) entry which is preliminary data.</text>
</comment>
<dbReference type="RefSeq" id="WP_115565653.1">
    <property type="nucleotide sequence ID" value="NZ_QRGR01000010.1"/>
</dbReference>
<evidence type="ECO:0000313" key="1">
    <source>
        <dbReference type="EMBL" id="RDV15241.1"/>
    </source>
</evidence>
<accession>A0A3D8LCS5</accession>
<organism evidence="1 2">
    <name type="scientific">Pontibacter diazotrophicus</name>
    <dbReference type="NCBI Taxonomy" id="1400979"/>
    <lineage>
        <taxon>Bacteria</taxon>
        <taxon>Pseudomonadati</taxon>
        <taxon>Bacteroidota</taxon>
        <taxon>Cytophagia</taxon>
        <taxon>Cytophagales</taxon>
        <taxon>Hymenobacteraceae</taxon>
        <taxon>Pontibacter</taxon>
    </lineage>
</organism>
<evidence type="ECO:0008006" key="3">
    <source>
        <dbReference type="Google" id="ProtNLM"/>
    </source>
</evidence>
<protein>
    <recommendedName>
        <fullName evidence="3">DUF4177 domain-containing protein</fullName>
    </recommendedName>
</protein>
<name>A0A3D8LCS5_9BACT</name>